<organism evidence="5 6">
    <name type="scientific">Candidatus Roizmanbacteria bacterium RIFCSPHIGHO2_02_FULL_37_24</name>
    <dbReference type="NCBI Taxonomy" id="1802037"/>
    <lineage>
        <taxon>Bacteria</taxon>
        <taxon>Candidatus Roizmaniibacteriota</taxon>
    </lineage>
</organism>
<sequence>MADSENCIFCKIVAGKLPSYKVYEDELFFGFLDIVPRSKGHTLLVPKKHYRWTYDLPGEEFKKYWATALEITRAQQKALKPQWIKYFTFGEIPHAHIHIQPRYDEMKAETPIITPTIQINESEMQEIARKILDIVSHPVY</sequence>
<dbReference type="Gene3D" id="3.30.428.10">
    <property type="entry name" value="HIT-like"/>
    <property type="match status" value="1"/>
</dbReference>
<feature type="short sequence motif" description="Histidine triad motif" evidence="2 3">
    <location>
        <begin position="94"/>
        <end position="98"/>
    </location>
</feature>
<evidence type="ECO:0000256" key="2">
    <source>
        <dbReference type="PIRSR" id="PIRSR601310-3"/>
    </source>
</evidence>
<protein>
    <recommendedName>
        <fullName evidence="4">HIT domain-containing protein</fullName>
    </recommendedName>
</protein>
<evidence type="ECO:0000313" key="6">
    <source>
        <dbReference type="Proteomes" id="UP000177159"/>
    </source>
</evidence>
<dbReference type="PROSITE" id="PS51084">
    <property type="entry name" value="HIT_2"/>
    <property type="match status" value="1"/>
</dbReference>
<proteinExistence type="predicted"/>
<gene>
    <name evidence="5" type="ORF">A3C24_04125</name>
</gene>
<dbReference type="SUPFAM" id="SSF54197">
    <property type="entry name" value="HIT-like"/>
    <property type="match status" value="1"/>
</dbReference>
<evidence type="ECO:0000313" key="5">
    <source>
        <dbReference type="EMBL" id="OGK24195.1"/>
    </source>
</evidence>
<dbReference type="AlphaFoldDB" id="A0A1F7GZF3"/>
<evidence type="ECO:0000256" key="1">
    <source>
        <dbReference type="PIRSR" id="PIRSR601310-1"/>
    </source>
</evidence>
<dbReference type="PANTHER" id="PTHR46648:SF1">
    <property type="entry name" value="ADENOSINE 5'-MONOPHOSPHORAMIDASE HNT1"/>
    <property type="match status" value="1"/>
</dbReference>
<reference evidence="5 6" key="1">
    <citation type="journal article" date="2016" name="Nat. Commun.">
        <title>Thousands of microbial genomes shed light on interconnected biogeochemical processes in an aquifer system.</title>
        <authorList>
            <person name="Anantharaman K."/>
            <person name="Brown C.T."/>
            <person name="Hug L.A."/>
            <person name="Sharon I."/>
            <person name="Castelle C.J."/>
            <person name="Probst A.J."/>
            <person name="Thomas B.C."/>
            <person name="Singh A."/>
            <person name="Wilkins M.J."/>
            <person name="Karaoz U."/>
            <person name="Brodie E.L."/>
            <person name="Williams K.H."/>
            <person name="Hubbard S.S."/>
            <person name="Banfield J.F."/>
        </authorList>
    </citation>
    <scope>NUCLEOTIDE SEQUENCE [LARGE SCALE GENOMIC DNA]</scope>
</reference>
<dbReference type="Pfam" id="PF01230">
    <property type="entry name" value="HIT"/>
    <property type="match status" value="1"/>
</dbReference>
<feature type="active site" description="Tele-AMP-histidine intermediate" evidence="1">
    <location>
        <position position="96"/>
    </location>
</feature>
<evidence type="ECO:0000256" key="3">
    <source>
        <dbReference type="PROSITE-ProRule" id="PRU00464"/>
    </source>
</evidence>
<dbReference type="Proteomes" id="UP000177159">
    <property type="component" value="Unassembled WGS sequence"/>
</dbReference>
<dbReference type="InterPro" id="IPR011146">
    <property type="entry name" value="HIT-like"/>
</dbReference>
<comment type="caution">
    <text evidence="5">The sequence shown here is derived from an EMBL/GenBank/DDBJ whole genome shotgun (WGS) entry which is preliminary data.</text>
</comment>
<name>A0A1F7GZF3_9BACT</name>
<dbReference type="PANTHER" id="PTHR46648">
    <property type="entry name" value="HIT FAMILY PROTEIN 1"/>
    <property type="match status" value="1"/>
</dbReference>
<dbReference type="InterPro" id="IPR001310">
    <property type="entry name" value="Histidine_triad_HIT"/>
</dbReference>
<accession>A0A1F7GZF3</accession>
<evidence type="ECO:0000259" key="4">
    <source>
        <dbReference type="PROSITE" id="PS51084"/>
    </source>
</evidence>
<dbReference type="PRINTS" id="PR00332">
    <property type="entry name" value="HISTRIAD"/>
</dbReference>
<dbReference type="EMBL" id="MFZM01000011">
    <property type="protein sequence ID" value="OGK24195.1"/>
    <property type="molecule type" value="Genomic_DNA"/>
</dbReference>
<dbReference type="InterPro" id="IPR036265">
    <property type="entry name" value="HIT-like_sf"/>
</dbReference>
<dbReference type="GO" id="GO:0009117">
    <property type="term" value="P:nucleotide metabolic process"/>
    <property type="evidence" value="ECO:0007669"/>
    <property type="project" value="TreeGrafter"/>
</dbReference>
<feature type="domain" description="HIT" evidence="4">
    <location>
        <begin position="8"/>
        <end position="112"/>
    </location>
</feature>
<dbReference type="GO" id="GO:0003824">
    <property type="term" value="F:catalytic activity"/>
    <property type="evidence" value="ECO:0007669"/>
    <property type="project" value="InterPro"/>
</dbReference>